<evidence type="ECO:0000256" key="3">
    <source>
        <dbReference type="ARBA" id="ARBA00022475"/>
    </source>
</evidence>
<dbReference type="Pfam" id="PF05423">
    <property type="entry name" value="Mycobact_memb"/>
    <property type="match status" value="1"/>
</dbReference>
<name>A0A1A2EZA0_MYCSD</name>
<dbReference type="OrthoDB" id="3398257at2"/>
<feature type="transmembrane region" description="Helical" evidence="7">
    <location>
        <begin position="6"/>
        <end position="25"/>
    </location>
</feature>
<accession>A0A1A2EZA0</accession>
<dbReference type="InterPro" id="IPR038468">
    <property type="entry name" value="MmpS_C"/>
</dbReference>
<keyword evidence="5 7" id="KW-1133">Transmembrane helix</keyword>
<evidence type="ECO:0000256" key="2">
    <source>
        <dbReference type="ARBA" id="ARBA00007531"/>
    </source>
</evidence>
<organism evidence="8 9">
    <name type="scientific">Mycolicibacter sinensis (strain JDM601)</name>
    <name type="common">Mycobacterium sinense</name>
    <dbReference type="NCBI Taxonomy" id="875328"/>
    <lineage>
        <taxon>Bacteria</taxon>
        <taxon>Bacillati</taxon>
        <taxon>Actinomycetota</taxon>
        <taxon>Actinomycetes</taxon>
        <taxon>Mycobacteriales</taxon>
        <taxon>Mycobacteriaceae</taxon>
        <taxon>Mycolicibacter</taxon>
    </lineage>
</organism>
<dbReference type="GO" id="GO:0005886">
    <property type="term" value="C:plasma membrane"/>
    <property type="evidence" value="ECO:0007669"/>
    <property type="project" value="UniProtKB-SubCell"/>
</dbReference>
<dbReference type="AlphaFoldDB" id="A0A1A2EZA0"/>
<sequence>MFGVVRRAWLPLLIVMVLVVGGFVVHRIRGYFGGDDSGSSAVPFEDTKPFHPKVVVYDIFSPDGSYADINYLDLEALPQRVDGATLPWSLTLSTTNPAVSPNIVAQGDGSTIGCRVTIDGELKDERISSSPVSAQTFCIVKSG</sequence>
<evidence type="ECO:0000256" key="5">
    <source>
        <dbReference type="ARBA" id="ARBA00022989"/>
    </source>
</evidence>
<keyword evidence="3" id="KW-1003">Cell membrane</keyword>
<dbReference type="RefSeq" id="WP_064853527.1">
    <property type="nucleotide sequence ID" value="NZ_LZIM01000055.1"/>
</dbReference>
<evidence type="ECO:0000256" key="7">
    <source>
        <dbReference type="SAM" id="Phobius"/>
    </source>
</evidence>
<dbReference type="Gene3D" id="2.60.40.2880">
    <property type="entry name" value="MmpS1-5, C-terminal soluble domain"/>
    <property type="match status" value="1"/>
</dbReference>
<comment type="similarity">
    <text evidence="2">Belongs to the MmpS family.</text>
</comment>
<dbReference type="Proteomes" id="UP000093985">
    <property type="component" value="Unassembled WGS sequence"/>
</dbReference>
<evidence type="ECO:0000256" key="4">
    <source>
        <dbReference type="ARBA" id="ARBA00022692"/>
    </source>
</evidence>
<evidence type="ECO:0008006" key="10">
    <source>
        <dbReference type="Google" id="ProtNLM"/>
    </source>
</evidence>
<dbReference type="InterPro" id="IPR008693">
    <property type="entry name" value="MmpS"/>
</dbReference>
<evidence type="ECO:0000256" key="6">
    <source>
        <dbReference type="ARBA" id="ARBA00023136"/>
    </source>
</evidence>
<gene>
    <name evidence="8" type="ORF">A5771_00795</name>
</gene>
<comment type="caution">
    <text evidence="8">The sequence shown here is derived from an EMBL/GenBank/DDBJ whole genome shotgun (WGS) entry which is preliminary data.</text>
</comment>
<protein>
    <recommendedName>
        <fullName evidence="10">MmpS5 protein</fullName>
    </recommendedName>
</protein>
<comment type="subcellular location">
    <subcellularLocation>
        <location evidence="1">Cell membrane</location>
    </subcellularLocation>
</comment>
<reference evidence="9" key="1">
    <citation type="submission" date="2016-06" db="EMBL/GenBank/DDBJ databases">
        <authorList>
            <person name="Sutton G."/>
            <person name="Brinkac L."/>
            <person name="Sanka R."/>
            <person name="Adams M."/>
            <person name="Lau E."/>
            <person name="Mehaffy C."/>
            <person name="Tameris M."/>
            <person name="Hatherill M."/>
            <person name="Hanekom W."/>
            <person name="Mahomed H."/>
            <person name="Mcshane H."/>
        </authorList>
    </citation>
    <scope>NUCLEOTIDE SEQUENCE [LARGE SCALE GENOMIC DNA]</scope>
    <source>
        <strain evidence="9">852014-51077_SCH5608930-a</strain>
    </source>
</reference>
<evidence type="ECO:0000313" key="9">
    <source>
        <dbReference type="Proteomes" id="UP000093985"/>
    </source>
</evidence>
<evidence type="ECO:0000256" key="1">
    <source>
        <dbReference type="ARBA" id="ARBA00004236"/>
    </source>
</evidence>
<proteinExistence type="inferred from homology"/>
<keyword evidence="6 7" id="KW-0472">Membrane</keyword>
<dbReference type="EMBL" id="LZIN01000013">
    <property type="protein sequence ID" value="OBG09854.1"/>
    <property type="molecule type" value="Genomic_DNA"/>
</dbReference>
<keyword evidence="4 7" id="KW-0812">Transmembrane</keyword>
<evidence type="ECO:0000313" key="8">
    <source>
        <dbReference type="EMBL" id="OBG09854.1"/>
    </source>
</evidence>